<feature type="domain" description="Fe2OG dioxygenase" evidence="6">
    <location>
        <begin position="127"/>
        <end position="236"/>
    </location>
</feature>
<dbReference type="SUPFAM" id="SSF51197">
    <property type="entry name" value="Clavaminate synthase-like"/>
    <property type="match status" value="1"/>
</dbReference>
<dbReference type="PROSITE" id="PS51471">
    <property type="entry name" value="FE2OG_OXY"/>
    <property type="match status" value="1"/>
</dbReference>
<evidence type="ECO:0000313" key="7">
    <source>
        <dbReference type="EMBL" id="EAZ10994.1"/>
    </source>
</evidence>
<dbReference type="Gene3D" id="2.60.120.330">
    <property type="entry name" value="B-lactam Antibiotic, Isopenicillin N Synthase, Chain"/>
    <property type="match status" value="2"/>
</dbReference>
<keyword evidence="4 5" id="KW-0408">Iron</keyword>
<dbReference type="InterPro" id="IPR044861">
    <property type="entry name" value="IPNS-like_FE2OG_OXY"/>
</dbReference>
<evidence type="ECO:0000259" key="6">
    <source>
        <dbReference type="PROSITE" id="PS51471"/>
    </source>
</evidence>
<gene>
    <name evidence="7" type="ORF">OsJ_00839</name>
</gene>
<accession>A2ZQJ7</accession>
<dbReference type="EMBL" id="CM000138">
    <property type="protein sequence ID" value="EAZ10994.1"/>
    <property type="molecule type" value="Genomic_DNA"/>
</dbReference>
<dbReference type="AlphaFoldDB" id="A2ZQJ7"/>
<name>A2ZQJ7_ORYSJ</name>
<evidence type="ECO:0000256" key="4">
    <source>
        <dbReference type="ARBA" id="ARBA00023004"/>
    </source>
</evidence>
<proteinExistence type="inferred from homology"/>
<dbReference type="InterPro" id="IPR050231">
    <property type="entry name" value="Iron_ascorbate_oxido_reductase"/>
</dbReference>
<dbReference type="InterPro" id="IPR027443">
    <property type="entry name" value="IPNS-like_sf"/>
</dbReference>
<comment type="cofactor">
    <cofactor evidence="1">
        <name>L-ascorbate</name>
        <dbReference type="ChEBI" id="CHEBI:38290"/>
    </cofactor>
</comment>
<dbReference type="GO" id="GO:0016491">
    <property type="term" value="F:oxidoreductase activity"/>
    <property type="evidence" value="ECO:0007669"/>
    <property type="project" value="UniProtKB-KW"/>
</dbReference>
<dbReference type="InterPro" id="IPR026992">
    <property type="entry name" value="DIOX_N"/>
</dbReference>
<protein>
    <recommendedName>
        <fullName evidence="6">Fe2OG dioxygenase domain-containing protein</fullName>
    </recommendedName>
</protein>
<dbReference type="InterPro" id="IPR005123">
    <property type="entry name" value="Oxoglu/Fe-dep_dioxygenase_dom"/>
</dbReference>
<evidence type="ECO:0000256" key="2">
    <source>
        <dbReference type="ARBA" id="ARBA00022723"/>
    </source>
</evidence>
<keyword evidence="3 5" id="KW-0560">Oxidoreductase</keyword>
<reference evidence="7" key="2">
    <citation type="submission" date="2008-12" db="EMBL/GenBank/DDBJ databases">
        <title>Improved gene annotation of the rice (Oryza sativa) genomes.</title>
        <authorList>
            <person name="Wang J."/>
            <person name="Li R."/>
            <person name="Fan W."/>
            <person name="Huang Q."/>
            <person name="Zhang J."/>
            <person name="Zhou Y."/>
            <person name="Hu Y."/>
            <person name="Zi S."/>
            <person name="Li J."/>
            <person name="Ni P."/>
            <person name="Zheng H."/>
            <person name="Zhang Y."/>
            <person name="Zhao M."/>
            <person name="Hao Q."/>
            <person name="McDermott J."/>
            <person name="Samudrala R."/>
            <person name="Kristiansen K."/>
            <person name="Wong G.K.-S."/>
        </authorList>
    </citation>
    <scope>NUCLEOTIDE SEQUENCE</scope>
</reference>
<evidence type="ECO:0000256" key="3">
    <source>
        <dbReference type="ARBA" id="ARBA00023002"/>
    </source>
</evidence>
<evidence type="ECO:0000256" key="1">
    <source>
        <dbReference type="ARBA" id="ARBA00001961"/>
    </source>
</evidence>
<dbReference type="PANTHER" id="PTHR47990">
    <property type="entry name" value="2-OXOGLUTARATE (2OG) AND FE(II)-DEPENDENT OXYGENASE SUPERFAMILY PROTEIN-RELATED"/>
    <property type="match status" value="1"/>
</dbReference>
<dbReference type="Proteomes" id="UP000007752">
    <property type="component" value="Chromosome 1"/>
</dbReference>
<dbReference type="Pfam" id="PF03171">
    <property type="entry name" value="2OG-FeII_Oxy"/>
    <property type="match status" value="1"/>
</dbReference>
<dbReference type="Pfam" id="PF14226">
    <property type="entry name" value="DIOX_N"/>
    <property type="match status" value="1"/>
</dbReference>
<reference evidence="7" key="1">
    <citation type="journal article" date="2005" name="PLoS Biol.">
        <title>The genomes of Oryza sativa: a history of duplications.</title>
        <authorList>
            <person name="Yu J."/>
            <person name="Wang J."/>
            <person name="Lin W."/>
            <person name="Li S."/>
            <person name="Li H."/>
            <person name="Zhou J."/>
            <person name="Ni P."/>
            <person name="Dong W."/>
            <person name="Hu S."/>
            <person name="Zeng C."/>
            <person name="Zhang J."/>
            <person name="Zhang Y."/>
            <person name="Li R."/>
            <person name="Xu Z."/>
            <person name="Li S."/>
            <person name="Li X."/>
            <person name="Zheng H."/>
            <person name="Cong L."/>
            <person name="Lin L."/>
            <person name="Yin J."/>
            <person name="Geng J."/>
            <person name="Li G."/>
            <person name="Shi J."/>
            <person name="Liu J."/>
            <person name="Lv H."/>
            <person name="Li J."/>
            <person name="Wang J."/>
            <person name="Deng Y."/>
            <person name="Ran L."/>
            <person name="Shi X."/>
            <person name="Wang X."/>
            <person name="Wu Q."/>
            <person name="Li C."/>
            <person name="Ren X."/>
            <person name="Wang J."/>
            <person name="Wang X."/>
            <person name="Li D."/>
            <person name="Liu D."/>
            <person name="Zhang X."/>
            <person name="Ji Z."/>
            <person name="Zhao W."/>
            <person name="Sun Y."/>
            <person name="Zhang Z."/>
            <person name="Bao J."/>
            <person name="Han Y."/>
            <person name="Dong L."/>
            <person name="Ji J."/>
            <person name="Chen P."/>
            <person name="Wu S."/>
            <person name="Liu J."/>
            <person name="Xiao Y."/>
            <person name="Bu D."/>
            <person name="Tan J."/>
            <person name="Yang L."/>
            <person name="Ye C."/>
            <person name="Zhang J."/>
            <person name="Xu J."/>
            <person name="Zhou Y."/>
            <person name="Yu Y."/>
            <person name="Zhang B."/>
            <person name="Zhuang S."/>
            <person name="Wei H."/>
            <person name="Liu B."/>
            <person name="Lei M."/>
            <person name="Yu H."/>
            <person name="Li Y."/>
            <person name="Xu H."/>
            <person name="Wei S."/>
            <person name="He X."/>
            <person name="Fang L."/>
            <person name="Zhang Z."/>
            <person name="Zhang Y."/>
            <person name="Huang X."/>
            <person name="Su Z."/>
            <person name="Tong W."/>
            <person name="Li J."/>
            <person name="Tong Z."/>
            <person name="Li S."/>
            <person name="Ye J."/>
            <person name="Wang L."/>
            <person name="Fang L."/>
            <person name="Lei T."/>
            <person name="Chen C."/>
            <person name="Chen H."/>
            <person name="Xu Z."/>
            <person name="Li H."/>
            <person name="Huang H."/>
            <person name="Zhang F."/>
            <person name="Xu H."/>
            <person name="Li N."/>
            <person name="Zhao C."/>
            <person name="Li S."/>
            <person name="Dong L."/>
            <person name="Huang Y."/>
            <person name="Li L."/>
            <person name="Xi Y."/>
            <person name="Qi Q."/>
            <person name="Li W."/>
            <person name="Zhang B."/>
            <person name="Hu W."/>
            <person name="Zhang Y."/>
            <person name="Tian X."/>
            <person name="Jiao Y."/>
            <person name="Liang X."/>
            <person name="Jin J."/>
            <person name="Gao L."/>
            <person name="Zheng W."/>
            <person name="Hao B."/>
            <person name="Liu S."/>
            <person name="Wang W."/>
            <person name="Yuan L."/>
            <person name="Cao M."/>
            <person name="McDermott J."/>
            <person name="Samudrala R."/>
            <person name="Wang J."/>
            <person name="Wong G.K."/>
            <person name="Yang H."/>
        </authorList>
    </citation>
    <scope>NUCLEOTIDE SEQUENCE [LARGE SCALE GENOMIC DNA]</scope>
</reference>
<dbReference type="GO" id="GO:0046872">
    <property type="term" value="F:metal ion binding"/>
    <property type="evidence" value="ECO:0007669"/>
    <property type="project" value="UniProtKB-KW"/>
</dbReference>
<evidence type="ECO:0000256" key="5">
    <source>
        <dbReference type="RuleBase" id="RU003682"/>
    </source>
</evidence>
<sequence length="284" mass="30461">MVVLAKGELEQIALPAAHPPPADVRAIDLSATGPARAAEARALVAACEEQGFFRVTGHGVPAGAVAFCVNRDRWFSLVCLFCSRCRELLREYSAAVRRVACGVLELMAEGLGVGPADALARLVAREDSDSILRVNHYPPRPDQLGGGGGPNLTGFGEHTDPQIISVLRSNGAPGLEISLRDGAWASVPHDGDGDSFFVNVGDTLQVLTNGRFRSVKHRVVVNSEKSRVSMVFFGGPPPGERLAPLPALLGDGGRSRYREFTWKEYKGSGCKGRLADDRLCRFEN</sequence>
<keyword evidence="2 5" id="KW-0479">Metal-binding</keyword>
<organism evidence="7">
    <name type="scientific">Oryza sativa subsp. japonica</name>
    <name type="common">Rice</name>
    <dbReference type="NCBI Taxonomy" id="39947"/>
    <lineage>
        <taxon>Eukaryota</taxon>
        <taxon>Viridiplantae</taxon>
        <taxon>Streptophyta</taxon>
        <taxon>Embryophyta</taxon>
        <taxon>Tracheophyta</taxon>
        <taxon>Spermatophyta</taxon>
        <taxon>Magnoliopsida</taxon>
        <taxon>Liliopsida</taxon>
        <taxon>Poales</taxon>
        <taxon>Poaceae</taxon>
        <taxon>BOP clade</taxon>
        <taxon>Oryzoideae</taxon>
        <taxon>Oryzeae</taxon>
        <taxon>Oryzinae</taxon>
        <taxon>Oryza</taxon>
        <taxon>Oryza sativa</taxon>
    </lineage>
</organism>
<comment type="similarity">
    <text evidence="5">Belongs to the iron/ascorbate-dependent oxidoreductase family.</text>
</comment>